<proteinExistence type="predicted"/>
<protein>
    <recommendedName>
        <fullName evidence="1">Fungal STAND N-terminal Goodbye domain-containing protein</fullName>
    </recommendedName>
</protein>
<dbReference type="Proteomes" id="UP001201163">
    <property type="component" value="Unassembled WGS sequence"/>
</dbReference>
<comment type="caution">
    <text evidence="2">The sequence shown here is derived from an EMBL/GenBank/DDBJ whole genome shotgun (WGS) entry which is preliminary data.</text>
</comment>
<organism evidence="2 3">
    <name type="scientific">Lactarius akahatsu</name>
    <dbReference type="NCBI Taxonomy" id="416441"/>
    <lineage>
        <taxon>Eukaryota</taxon>
        <taxon>Fungi</taxon>
        <taxon>Dikarya</taxon>
        <taxon>Basidiomycota</taxon>
        <taxon>Agaricomycotina</taxon>
        <taxon>Agaricomycetes</taxon>
        <taxon>Russulales</taxon>
        <taxon>Russulaceae</taxon>
        <taxon>Lactarius</taxon>
    </lineage>
</organism>
<feature type="domain" description="Fungal STAND N-terminal Goodbye" evidence="1">
    <location>
        <begin position="7"/>
        <end position="120"/>
    </location>
</feature>
<evidence type="ECO:0000313" key="2">
    <source>
        <dbReference type="EMBL" id="KAH8987258.1"/>
    </source>
</evidence>
<dbReference type="InterPro" id="IPR031350">
    <property type="entry name" value="Goodbye_dom"/>
</dbReference>
<accession>A0AAD4Q618</accession>
<sequence>MSSKSRFNKYQKKTGKNILSHPLAVELQRYSSIDAVLAILQRRSEAFEQFKRGIGLSVHVLYALSATLGEGVGLAFPPAKVIFSGIGILLAAAKDVRASHDALVDLFGRIEGFFKRLKVYTETSSATDFAEVLVNVVVEVLNILSIATKEMEQSRAKIYLKKLVGMADIEDALKRLDDLIREEHQAATAQVLKLTSELKDDTKKASMTMQQIANDVGEVKCT</sequence>
<gene>
    <name evidence="2" type="ORF">EDB92DRAFT_1876074</name>
</gene>
<dbReference type="EMBL" id="JAKELL010000048">
    <property type="protein sequence ID" value="KAH8987258.1"/>
    <property type="molecule type" value="Genomic_DNA"/>
</dbReference>
<dbReference type="Pfam" id="PF17109">
    <property type="entry name" value="Goodbye"/>
    <property type="match status" value="1"/>
</dbReference>
<name>A0AAD4Q618_9AGAM</name>
<dbReference type="AlphaFoldDB" id="A0AAD4Q618"/>
<reference evidence="2" key="1">
    <citation type="submission" date="2022-01" db="EMBL/GenBank/DDBJ databases">
        <title>Comparative genomics reveals a dynamic genome evolution in the ectomycorrhizal milk-cap (Lactarius) mushrooms.</title>
        <authorList>
            <consortium name="DOE Joint Genome Institute"/>
            <person name="Lebreton A."/>
            <person name="Tang N."/>
            <person name="Kuo A."/>
            <person name="LaButti K."/>
            <person name="Drula E."/>
            <person name="Barry K."/>
            <person name="Clum A."/>
            <person name="Lipzen A."/>
            <person name="Mousain D."/>
            <person name="Ng V."/>
            <person name="Wang R."/>
            <person name="Wang X."/>
            <person name="Dai Y."/>
            <person name="Henrissat B."/>
            <person name="Grigoriev I.V."/>
            <person name="Guerin-Laguette A."/>
            <person name="Yu F."/>
            <person name="Martin F.M."/>
        </authorList>
    </citation>
    <scope>NUCLEOTIDE SEQUENCE</scope>
    <source>
        <strain evidence="2">QP</strain>
    </source>
</reference>
<keyword evidence="3" id="KW-1185">Reference proteome</keyword>
<evidence type="ECO:0000259" key="1">
    <source>
        <dbReference type="Pfam" id="PF17109"/>
    </source>
</evidence>
<evidence type="ECO:0000313" key="3">
    <source>
        <dbReference type="Proteomes" id="UP001201163"/>
    </source>
</evidence>